<feature type="compositionally biased region" description="Basic and acidic residues" evidence="1">
    <location>
        <begin position="8"/>
        <end position="20"/>
    </location>
</feature>
<sequence>NVSPKEANIAKKPADDDSRTSRISSSSSSSSIKGILKTYPSPTLINDTILLLKQKYRNNQNFVCRRPNLIVCPSVLCMCVCVAVKVNFVPSRRS</sequence>
<dbReference type="HOGENOM" id="CLU_2392102_0_0_1"/>
<feature type="compositionally biased region" description="Low complexity" evidence="1">
    <location>
        <begin position="21"/>
        <end position="32"/>
    </location>
</feature>
<accession>Q17CS6</accession>
<reference evidence="2" key="1">
    <citation type="submission" date="2005-10" db="EMBL/GenBank/DDBJ databases">
        <authorList>
            <person name="Loftus B.J."/>
            <person name="Nene V.M."/>
            <person name="Hannick L.I."/>
            <person name="Bidwell S."/>
            <person name="Haas B."/>
            <person name="Amedeo P."/>
            <person name="Orvis J."/>
            <person name="Wortman J.R."/>
            <person name="White O.R."/>
            <person name="Salzberg S."/>
            <person name="Shumway M."/>
            <person name="Koo H."/>
            <person name="Zhao Y."/>
            <person name="Holmes M."/>
            <person name="Miller J."/>
            <person name="Schatz M."/>
            <person name="Pop M."/>
            <person name="Pai G."/>
            <person name="Utterback T."/>
            <person name="Rogers Y.-H."/>
            <person name="Kravitz S."/>
            <person name="Fraser C.M."/>
        </authorList>
    </citation>
    <scope>NUCLEOTIDE SEQUENCE</scope>
    <source>
        <strain evidence="2">Liverpool</strain>
    </source>
</reference>
<name>Q17CS6_AEDAE</name>
<feature type="region of interest" description="Disordered" evidence="1">
    <location>
        <begin position="1"/>
        <end position="33"/>
    </location>
</feature>
<dbReference type="PaxDb" id="7159-AAEL004447-PA"/>
<evidence type="ECO:0000256" key="1">
    <source>
        <dbReference type="SAM" id="MobiDB-lite"/>
    </source>
</evidence>
<dbReference type="AlphaFoldDB" id="Q17CS6"/>
<organism evidence="2 3">
    <name type="scientific">Aedes aegypti</name>
    <name type="common">Yellowfever mosquito</name>
    <name type="synonym">Culex aegypti</name>
    <dbReference type="NCBI Taxonomy" id="7159"/>
    <lineage>
        <taxon>Eukaryota</taxon>
        <taxon>Metazoa</taxon>
        <taxon>Ecdysozoa</taxon>
        <taxon>Arthropoda</taxon>
        <taxon>Hexapoda</taxon>
        <taxon>Insecta</taxon>
        <taxon>Pterygota</taxon>
        <taxon>Neoptera</taxon>
        <taxon>Endopterygota</taxon>
        <taxon>Diptera</taxon>
        <taxon>Nematocera</taxon>
        <taxon>Culicoidea</taxon>
        <taxon>Culicidae</taxon>
        <taxon>Culicinae</taxon>
        <taxon>Aedini</taxon>
        <taxon>Aedes</taxon>
        <taxon>Stegomyia</taxon>
    </lineage>
</organism>
<feature type="non-terminal residue" evidence="2">
    <location>
        <position position="94"/>
    </location>
</feature>
<evidence type="ECO:0000313" key="3">
    <source>
        <dbReference type="Proteomes" id="UP000682892"/>
    </source>
</evidence>
<proteinExistence type="predicted"/>
<gene>
    <name evidence="2" type="ORF">AaeL_AAEL004447</name>
</gene>
<protein>
    <submittedName>
        <fullName evidence="2">AAEL004447-PA</fullName>
    </submittedName>
</protein>
<reference evidence="2" key="3">
    <citation type="submission" date="2012-09" db="EMBL/GenBank/DDBJ databases">
        <authorList>
            <consortium name="VectorBase"/>
        </authorList>
    </citation>
    <scope>NUCLEOTIDE SEQUENCE</scope>
    <source>
        <strain evidence="2">Liverpool</strain>
    </source>
</reference>
<dbReference type="Proteomes" id="UP000682892">
    <property type="component" value="Chromosome 3"/>
</dbReference>
<evidence type="ECO:0000313" key="2">
    <source>
        <dbReference type="EMBL" id="EAT44196.1"/>
    </source>
</evidence>
<dbReference type="EMBL" id="CH477304">
    <property type="protein sequence ID" value="EAT44196.1"/>
    <property type="molecule type" value="Genomic_DNA"/>
</dbReference>
<reference evidence="2" key="2">
    <citation type="journal article" date="2007" name="Science">
        <title>Genome sequence of Aedes aegypti, a major arbovirus vector.</title>
        <authorList>
            <person name="Nene V."/>
            <person name="Wortman J.R."/>
            <person name="Lawson D."/>
            <person name="Haas B."/>
            <person name="Kodira C."/>
            <person name="Tu Z.J."/>
            <person name="Loftus B."/>
            <person name="Xi Z."/>
            <person name="Megy K."/>
            <person name="Grabherr M."/>
            <person name="Ren Q."/>
            <person name="Zdobnov E.M."/>
            <person name="Lobo N.F."/>
            <person name="Campbell K.S."/>
            <person name="Brown S.E."/>
            <person name="Bonaldo M.F."/>
            <person name="Zhu J."/>
            <person name="Sinkins S.P."/>
            <person name="Hogenkamp D.G."/>
            <person name="Amedeo P."/>
            <person name="Arensburger P."/>
            <person name="Atkinson P.W."/>
            <person name="Bidwell S."/>
            <person name="Biedler J."/>
            <person name="Birney E."/>
            <person name="Bruggner R.V."/>
            <person name="Costas J."/>
            <person name="Coy M.R."/>
            <person name="Crabtree J."/>
            <person name="Crawford M."/>
            <person name="Debruyn B."/>
            <person name="Decaprio D."/>
            <person name="Eiglmeier K."/>
            <person name="Eisenstadt E."/>
            <person name="El-Dorry H."/>
            <person name="Gelbart W.M."/>
            <person name="Gomes S.L."/>
            <person name="Hammond M."/>
            <person name="Hannick L.I."/>
            <person name="Hogan J.R."/>
            <person name="Holmes M.H."/>
            <person name="Jaffe D."/>
            <person name="Johnston J.S."/>
            <person name="Kennedy R.C."/>
            <person name="Koo H."/>
            <person name="Kravitz S."/>
            <person name="Kriventseva E.V."/>
            <person name="Kulp D."/>
            <person name="Labutti K."/>
            <person name="Lee E."/>
            <person name="Li S."/>
            <person name="Lovin D.D."/>
            <person name="Mao C."/>
            <person name="Mauceli E."/>
            <person name="Menck C.F."/>
            <person name="Miller J.R."/>
            <person name="Montgomery P."/>
            <person name="Mori A."/>
            <person name="Nascimento A.L."/>
            <person name="Naveira H.F."/>
            <person name="Nusbaum C."/>
            <person name="O'leary S."/>
            <person name="Orvis J."/>
            <person name="Pertea M."/>
            <person name="Quesneville H."/>
            <person name="Reidenbach K.R."/>
            <person name="Rogers Y.H."/>
            <person name="Roth C.W."/>
            <person name="Schneider J.R."/>
            <person name="Schatz M."/>
            <person name="Shumway M."/>
            <person name="Stanke M."/>
            <person name="Stinson E.O."/>
            <person name="Tubio J.M."/>
            <person name="Vanzee J.P."/>
            <person name="Verjovski-Almeida S."/>
            <person name="Werner D."/>
            <person name="White O."/>
            <person name="Wyder S."/>
            <person name="Zeng Q."/>
            <person name="Zhao Q."/>
            <person name="Zhao Y."/>
            <person name="Hill C.A."/>
            <person name="Raikhel A.S."/>
            <person name="Soares M.B."/>
            <person name="Knudson D.L."/>
            <person name="Lee N.H."/>
            <person name="Galagan J."/>
            <person name="Salzberg S.L."/>
            <person name="Paulsen I.T."/>
            <person name="Dimopoulos G."/>
            <person name="Collins F.H."/>
            <person name="Birren B."/>
            <person name="Fraser-Liggett C.M."/>
            <person name="Severson D.W."/>
        </authorList>
    </citation>
    <scope>NUCLEOTIDE SEQUENCE [LARGE SCALE GENOMIC DNA]</scope>
    <source>
        <strain evidence="2">Liverpool</strain>
    </source>
</reference>